<dbReference type="InterPro" id="IPR011990">
    <property type="entry name" value="TPR-like_helical_dom_sf"/>
</dbReference>
<evidence type="ECO:0000313" key="7">
    <source>
        <dbReference type="EMBL" id="TWI95037.1"/>
    </source>
</evidence>
<comment type="subcellular location">
    <subcellularLocation>
        <location evidence="1">Cell outer membrane</location>
    </subcellularLocation>
</comment>
<dbReference type="InterPro" id="IPR012944">
    <property type="entry name" value="SusD_RagB_dom"/>
</dbReference>
<dbReference type="PROSITE" id="PS51257">
    <property type="entry name" value="PROKAR_LIPOPROTEIN"/>
    <property type="match status" value="1"/>
</dbReference>
<reference evidence="7 8" key="1">
    <citation type="submission" date="2019-07" db="EMBL/GenBank/DDBJ databases">
        <title>Genomic Encyclopedia of Archaeal and Bacterial Type Strains, Phase II (KMG-II): from individual species to whole genera.</title>
        <authorList>
            <person name="Goeker M."/>
        </authorList>
    </citation>
    <scope>NUCLEOTIDE SEQUENCE [LARGE SCALE GENOMIC DNA]</scope>
    <source>
        <strain evidence="7 8">ATCC BAA-1854</strain>
    </source>
</reference>
<keyword evidence="8" id="KW-1185">Reference proteome</keyword>
<sequence>MKKYKFQIIIVMLAGIVLSSSCKKELNIQNPNSPTLAQASTETGLVSLAAGSIYVNGFMNGNYWLGNSFFSLEYGFDELLADDVASPDANQNVNVVNLPASVIFTDGTPTVNVNPTSQSANLRVNNTRATQSQNMFYYEWNSMYQLNNAANQILALAGTVPLSGDAANKQATLRAWAYWWKGYAYARIGSIYYSGIINNEISATNSNYVLSSAIIAESNKNLAAASAQLSSISNTTTYTTLMAQLLPSFVQTGHGGVPTPAAFIDNINTLEARNLLANTRTSAMTAADWQTIITLTTAGIQSSDNVFTLRTTSLNGLASATSGCVALNTSGPPQNSIFQIQERLIQDFKSGDQRFAKNFTADTTINQVGGYTFSSRWELLNAALTPRPAINSIQYADNTPGNQEIYIAGSYEENALMLAEAYINTGQVEQGLALVDAVRVYQQAGLASVAGTGLTTAQALEELRKERRIALLFRGTAFYDARRWGVIYDVSKGGGRTGCVVLTPDGVLHTNVTINYNFMDYWDVPADEFVLNPPASGSAPIKNPNY</sequence>
<evidence type="ECO:0000259" key="6">
    <source>
        <dbReference type="Pfam" id="PF07980"/>
    </source>
</evidence>
<evidence type="ECO:0000313" key="8">
    <source>
        <dbReference type="Proteomes" id="UP000317010"/>
    </source>
</evidence>
<comment type="caution">
    <text evidence="7">The sequence shown here is derived from an EMBL/GenBank/DDBJ whole genome shotgun (WGS) entry which is preliminary data.</text>
</comment>
<dbReference type="Pfam" id="PF07980">
    <property type="entry name" value="SusD_RagB"/>
    <property type="match status" value="1"/>
</dbReference>
<dbReference type="AlphaFoldDB" id="A0A562TNC3"/>
<keyword evidence="3" id="KW-0732">Signal</keyword>
<dbReference type="RefSeq" id="WP_144916179.1">
    <property type="nucleotide sequence ID" value="NZ_VLLI01000017.1"/>
</dbReference>
<evidence type="ECO:0000256" key="3">
    <source>
        <dbReference type="ARBA" id="ARBA00022729"/>
    </source>
</evidence>
<evidence type="ECO:0000256" key="5">
    <source>
        <dbReference type="ARBA" id="ARBA00023237"/>
    </source>
</evidence>
<comment type="similarity">
    <text evidence="2">Belongs to the SusD family.</text>
</comment>
<dbReference type="SUPFAM" id="SSF48452">
    <property type="entry name" value="TPR-like"/>
    <property type="match status" value="1"/>
</dbReference>
<dbReference type="OrthoDB" id="1183184at2"/>
<dbReference type="Gene3D" id="1.25.40.390">
    <property type="match status" value="1"/>
</dbReference>
<feature type="domain" description="RagB/SusD" evidence="6">
    <location>
        <begin position="416"/>
        <end position="488"/>
    </location>
</feature>
<dbReference type="GO" id="GO:0009279">
    <property type="term" value="C:cell outer membrane"/>
    <property type="evidence" value="ECO:0007669"/>
    <property type="project" value="UniProtKB-SubCell"/>
</dbReference>
<accession>A0A562TNC3</accession>
<evidence type="ECO:0000256" key="1">
    <source>
        <dbReference type="ARBA" id="ARBA00004442"/>
    </source>
</evidence>
<protein>
    <submittedName>
        <fullName evidence="7">SusD-like starch-binding protein associating with outer membrane</fullName>
    </submittedName>
</protein>
<gene>
    <name evidence="7" type="ORF">JN11_04466</name>
</gene>
<proteinExistence type="inferred from homology"/>
<dbReference type="Proteomes" id="UP000317010">
    <property type="component" value="Unassembled WGS sequence"/>
</dbReference>
<keyword evidence="5" id="KW-0998">Cell outer membrane</keyword>
<evidence type="ECO:0000256" key="4">
    <source>
        <dbReference type="ARBA" id="ARBA00023136"/>
    </source>
</evidence>
<dbReference type="EMBL" id="VLLI01000017">
    <property type="protein sequence ID" value="TWI95037.1"/>
    <property type="molecule type" value="Genomic_DNA"/>
</dbReference>
<evidence type="ECO:0000256" key="2">
    <source>
        <dbReference type="ARBA" id="ARBA00006275"/>
    </source>
</evidence>
<name>A0A562TNC3_9SPHI</name>
<organism evidence="7 8">
    <name type="scientific">Mucilaginibacter frigoritolerans</name>
    <dbReference type="NCBI Taxonomy" id="652788"/>
    <lineage>
        <taxon>Bacteria</taxon>
        <taxon>Pseudomonadati</taxon>
        <taxon>Bacteroidota</taxon>
        <taxon>Sphingobacteriia</taxon>
        <taxon>Sphingobacteriales</taxon>
        <taxon>Sphingobacteriaceae</taxon>
        <taxon>Mucilaginibacter</taxon>
    </lineage>
</organism>
<keyword evidence="4" id="KW-0472">Membrane</keyword>